<accession>A0ABY4SEC7</accession>
<evidence type="ECO:0000313" key="3">
    <source>
        <dbReference type="Proteomes" id="UP001056201"/>
    </source>
</evidence>
<dbReference type="Pfam" id="PF13521">
    <property type="entry name" value="AAA_28"/>
    <property type="match status" value="1"/>
</dbReference>
<sequence length="229" mass="24969">MSTGDSSRVIALLGAESTGKSDLADALARRLRRVQPCTAVPEYLREWCDTHERTPDPREQHHIAAEQQRRIEAALALAPDMLVVADTTPLMTAVYSEFVFQDHGLYGAALHWQQQAVGLTLVTALDLPWLPDGLQRDGPQVREPVDALIRAALTSAGIAYGVVHGEGPRRVEAALRAVVRWQPGLAAALDAGIIEDAVSGSRVRWRSRCLDCLDPDCERVLAGSDSVHR</sequence>
<evidence type="ECO:0000313" key="2">
    <source>
        <dbReference type="EMBL" id="URI11677.1"/>
    </source>
</evidence>
<dbReference type="Gene3D" id="3.40.50.300">
    <property type="entry name" value="P-loop containing nucleotide triphosphate hydrolases"/>
    <property type="match status" value="1"/>
</dbReference>
<organism evidence="2 3">
    <name type="scientific">Aquincola tertiaricarbonis</name>
    <dbReference type="NCBI Taxonomy" id="391953"/>
    <lineage>
        <taxon>Bacteria</taxon>
        <taxon>Pseudomonadati</taxon>
        <taxon>Pseudomonadota</taxon>
        <taxon>Betaproteobacteria</taxon>
        <taxon>Burkholderiales</taxon>
        <taxon>Sphaerotilaceae</taxon>
        <taxon>Aquincola</taxon>
    </lineage>
</organism>
<dbReference type="InterPro" id="IPR038727">
    <property type="entry name" value="NadR/Ttd14_AAA_dom"/>
</dbReference>
<evidence type="ECO:0000259" key="1">
    <source>
        <dbReference type="Pfam" id="PF13521"/>
    </source>
</evidence>
<reference evidence="2" key="1">
    <citation type="submission" date="2022-05" db="EMBL/GenBank/DDBJ databases">
        <title>An RpoN-dependent PEP-CTERM gene is involved in floc formation of an Aquincola tertiaricarbonis strain.</title>
        <authorList>
            <person name="Qiu D."/>
            <person name="Xia M."/>
        </authorList>
    </citation>
    <scope>NUCLEOTIDE SEQUENCE</scope>
    <source>
        <strain evidence="2">RN12</strain>
    </source>
</reference>
<feature type="domain" description="NadR/Ttd14 AAA" evidence="1">
    <location>
        <begin position="10"/>
        <end position="167"/>
    </location>
</feature>
<dbReference type="SUPFAM" id="SSF52540">
    <property type="entry name" value="P-loop containing nucleoside triphosphate hydrolases"/>
    <property type="match status" value="1"/>
</dbReference>
<keyword evidence="2" id="KW-0547">Nucleotide-binding</keyword>
<dbReference type="Proteomes" id="UP001056201">
    <property type="component" value="Chromosome 2"/>
</dbReference>
<dbReference type="PANTHER" id="PTHR37512">
    <property type="entry name" value="TRIFUNCTIONAL NAD BIOSYNTHESIS/REGULATOR PROTEIN NADR"/>
    <property type="match status" value="1"/>
</dbReference>
<dbReference type="PANTHER" id="PTHR37512:SF1">
    <property type="entry name" value="NADR_TTD14 AAA DOMAIN-CONTAINING PROTEIN"/>
    <property type="match status" value="1"/>
</dbReference>
<dbReference type="EMBL" id="CP097636">
    <property type="protein sequence ID" value="URI11677.1"/>
    <property type="molecule type" value="Genomic_DNA"/>
</dbReference>
<dbReference type="RefSeq" id="WP_250199869.1">
    <property type="nucleotide sequence ID" value="NZ_CP097636.1"/>
</dbReference>
<dbReference type="InterPro" id="IPR027417">
    <property type="entry name" value="P-loop_NTPase"/>
</dbReference>
<dbReference type="InterPro" id="IPR052735">
    <property type="entry name" value="NAD_biosynth-regulator"/>
</dbReference>
<keyword evidence="3" id="KW-1185">Reference proteome</keyword>
<proteinExistence type="predicted"/>
<gene>
    <name evidence="2" type="ORF">MW290_22405</name>
</gene>
<keyword evidence="2" id="KW-0067">ATP-binding</keyword>
<dbReference type="GO" id="GO:0005524">
    <property type="term" value="F:ATP binding"/>
    <property type="evidence" value="ECO:0007669"/>
    <property type="project" value="UniProtKB-KW"/>
</dbReference>
<protein>
    <submittedName>
        <fullName evidence="2">ATP-binding protein</fullName>
    </submittedName>
</protein>
<name>A0ABY4SEC7_AQUTE</name>